<evidence type="ECO:0000313" key="7">
    <source>
        <dbReference type="Proteomes" id="UP000070587"/>
    </source>
</evidence>
<dbReference type="GO" id="GO:0016020">
    <property type="term" value="C:membrane"/>
    <property type="evidence" value="ECO:0007669"/>
    <property type="project" value="UniProtKB-SubCell"/>
</dbReference>
<keyword evidence="3 5" id="KW-1133">Transmembrane helix</keyword>
<evidence type="ECO:0000256" key="4">
    <source>
        <dbReference type="ARBA" id="ARBA00023136"/>
    </source>
</evidence>
<feature type="transmembrane region" description="Helical" evidence="5">
    <location>
        <begin position="49"/>
        <end position="68"/>
    </location>
</feature>
<evidence type="ECO:0000313" key="6">
    <source>
        <dbReference type="EMBL" id="AMM54774.1"/>
    </source>
</evidence>
<dbReference type="PANTHER" id="PTHR36460">
    <property type="entry name" value="UPF0132 DOMAIN PROTEIN (AFU_ORTHOLOGUE AFUA_3G10255)"/>
    <property type="match status" value="1"/>
</dbReference>
<name>A0A127BBR2_9EURY</name>
<reference evidence="6 7" key="2">
    <citation type="journal article" date="2016" name="Int. J. Syst. Evol. Microbiol.">
        <title>Pyrococcus kukulkanii sp. nov., a hyperthermophilic, piezophilic archaeon isolated from a deep-sea hydrothermal vent.</title>
        <authorList>
            <person name="Callac N."/>
            <person name="Oger P."/>
            <person name="Lesongeur F."/>
            <person name="Rattray J.E."/>
            <person name="Vannier P."/>
            <person name="Michoud G."/>
            <person name="Beauverger M."/>
            <person name="Gayet N."/>
            <person name="Rouxel O."/>
            <person name="Jebbar M."/>
            <person name="Godfroy A."/>
        </authorList>
    </citation>
    <scope>NUCLEOTIDE SEQUENCE [LARGE SCALE GENOMIC DNA]</scope>
    <source>
        <strain evidence="6 7">NCB100</strain>
    </source>
</reference>
<evidence type="ECO:0000256" key="3">
    <source>
        <dbReference type="ARBA" id="ARBA00022989"/>
    </source>
</evidence>
<sequence>MRGKAMNDKTSLGLEENVEAALSYVGIFVTGIIVLALEKESEFVRFHALQSTITFLGLIILGAIFSVIPIIGWIFNTIITVVAVIAWILGIIKAYQGEKFKFPIAGDLAESWLPKVNI</sequence>
<evidence type="ECO:0000256" key="5">
    <source>
        <dbReference type="SAM" id="Phobius"/>
    </source>
</evidence>
<comment type="subcellular location">
    <subcellularLocation>
        <location evidence="1">Membrane</location>
        <topology evidence="1">Multi-pass membrane protein</topology>
    </subcellularLocation>
</comment>
<dbReference type="InterPro" id="IPR019109">
    <property type="entry name" value="MamF_MmsF"/>
</dbReference>
<dbReference type="PANTHER" id="PTHR36460:SF1">
    <property type="entry name" value="UPF0132 DOMAIN PROTEIN (AFU_ORTHOLOGUE AFUA_3G10255)"/>
    <property type="match status" value="1"/>
</dbReference>
<dbReference type="EMBL" id="CP010835">
    <property type="protein sequence ID" value="AMM54774.1"/>
    <property type="molecule type" value="Genomic_DNA"/>
</dbReference>
<keyword evidence="4 5" id="KW-0472">Membrane</keyword>
<dbReference type="PATRIC" id="fig|1609559.3.peg.2055"/>
<proteinExistence type="predicted"/>
<gene>
    <name evidence="6" type="ORF">TQ32_09945</name>
</gene>
<evidence type="ECO:0000256" key="1">
    <source>
        <dbReference type="ARBA" id="ARBA00004141"/>
    </source>
</evidence>
<dbReference type="KEGG" id="pyc:TQ32_09945"/>
<feature type="transmembrane region" description="Helical" evidence="5">
    <location>
        <begin position="20"/>
        <end position="37"/>
    </location>
</feature>
<accession>A0A127BBR2</accession>
<reference evidence="7" key="1">
    <citation type="submission" date="2015-02" db="EMBL/GenBank/DDBJ databases">
        <title>Pyrococcus kukulkanii sp. nov., a novel hyperthermophilic archaeon isolated from a deep-sea hydrothermal vent at the Guaymas Basin.</title>
        <authorList>
            <person name="Oger P.M."/>
            <person name="Callac N."/>
            <person name="Jebbar M."/>
            <person name="Godfroy A."/>
        </authorList>
    </citation>
    <scope>NUCLEOTIDE SEQUENCE [LARGE SCALE GENOMIC DNA]</scope>
    <source>
        <strain evidence="7">NCB100</strain>
    </source>
</reference>
<feature type="transmembrane region" description="Helical" evidence="5">
    <location>
        <begin position="74"/>
        <end position="92"/>
    </location>
</feature>
<keyword evidence="2 5" id="KW-0812">Transmembrane</keyword>
<dbReference type="STRING" id="1609559.TQ32_09945"/>
<protein>
    <submittedName>
        <fullName evidence="6">Membrane protein</fullName>
    </submittedName>
</protein>
<dbReference type="AlphaFoldDB" id="A0A127BBR2"/>
<dbReference type="Proteomes" id="UP000070587">
    <property type="component" value="Chromosome"/>
</dbReference>
<organism evidence="6 7">
    <name type="scientific">Pyrococcus kukulkanii</name>
    <dbReference type="NCBI Taxonomy" id="1609559"/>
    <lineage>
        <taxon>Archaea</taxon>
        <taxon>Methanobacteriati</taxon>
        <taxon>Methanobacteriota</taxon>
        <taxon>Thermococci</taxon>
        <taxon>Thermococcales</taxon>
        <taxon>Thermococcaceae</taxon>
        <taxon>Pyrococcus</taxon>
    </lineage>
</organism>
<dbReference type="Pfam" id="PF09685">
    <property type="entry name" value="MamF_MmsF"/>
    <property type="match status" value="1"/>
</dbReference>
<evidence type="ECO:0000256" key="2">
    <source>
        <dbReference type="ARBA" id="ARBA00022692"/>
    </source>
</evidence>